<evidence type="ECO:0000256" key="1">
    <source>
        <dbReference type="SAM" id="Phobius"/>
    </source>
</evidence>
<reference evidence="2" key="1">
    <citation type="submission" date="2021-06" db="EMBL/GenBank/DDBJ databases">
        <title>Halomicroarcula sp. F24A a new haloarchaeum isolated from saline soil.</title>
        <authorList>
            <person name="Duran-Viseras A."/>
            <person name="Sanchez-Porro C."/>
            <person name="Ventosa A."/>
        </authorList>
    </citation>
    <scope>NUCLEOTIDE SEQUENCE</scope>
    <source>
        <strain evidence="2">F24A</strain>
    </source>
</reference>
<feature type="transmembrane region" description="Helical" evidence="1">
    <location>
        <begin position="229"/>
        <end position="248"/>
    </location>
</feature>
<name>A0A8J7YGF4_9EURY</name>
<feature type="transmembrane region" description="Helical" evidence="1">
    <location>
        <begin position="336"/>
        <end position="353"/>
    </location>
</feature>
<keyword evidence="1" id="KW-0812">Transmembrane</keyword>
<dbReference type="RefSeq" id="WP_220587141.1">
    <property type="nucleotide sequence ID" value="NZ_RKLQ01000001.1"/>
</dbReference>
<feature type="transmembrane region" description="Helical" evidence="1">
    <location>
        <begin position="108"/>
        <end position="127"/>
    </location>
</feature>
<keyword evidence="1" id="KW-0472">Membrane</keyword>
<dbReference type="AlphaFoldDB" id="A0A8J7YGF4"/>
<protein>
    <submittedName>
        <fullName evidence="2">Uncharacterized protein</fullName>
    </submittedName>
</protein>
<evidence type="ECO:0000313" key="2">
    <source>
        <dbReference type="EMBL" id="MBX0302913.1"/>
    </source>
</evidence>
<gene>
    <name evidence="2" type="ORF">EGD98_04415</name>
</gene>
<keyword evidence="1" id="KW-1133">Transmembrane helix</keyword>
<accession>A0A8J7YGF4</accession>
<evidence type="ECO:0000313" key="3">
    <source>
        <dbReference type="Proteomes" id="UP000783863"/>
    </source>
</evidence>
<dbReference type="EMBL" id="RKLQ01000001">
    <property type="protein sequence ID" value="MBX0302913.1"/>
    <property type="molecule type" value="Genomic_DNA"/>
</dbReference>
<feature type="transmembrane region" description="Helical" evidence="1">
    <location>
        <begin position="268"/>
        <end position="291"/>
    </location>
</feature>
<sequence length="559" mass="61835">MGLLRVFDGGTRSADSYRSPTDEEARRIRDCFDAFDSSPGTVAVFSLEDTDAPKAPAVFVTNSFGQRVTFVHEELLEVATDDELAVAFAQATHRSPFANAFTVLREHLAVLVGVYFLAALNTLALWAFDVGVSELQGPLVPLVFLVTGLFVFLLLLARLEKWSFPAADDFACRHFGTTTVRRTYRALGDWLVTDPEIDHDDPNASAMSEPPLVRRIERLGGSLIDDTQLVAVTEWFFAGSLAVGIWLGNLFVRPVSLAANSMSATLPTWLVGLASALVGLVLAAVPLLVAYRRRGSLVDSLPSAARSRINTRLELPVVVVCSLLVTDLVLNGHLSFFWLALAVLLLFATGLSYRHQYYSYIASRSPEHPSAAEADRLRSCLGTEADSIDQILVCEDLWPWEIFVTGDDTHRRLYVERSLLETTDDTLLAVALAEAYERGRELSPHGRFLLSLWALCPLVMGYSVFLFVAGSSVWPAVGVAGALLLPVILFYNRRYAARFHRLDGRLCERFGSETVHEAYVSLEPSVQRQRSSTFTWRTGLAPHPPMKARLTRLSDPDNR</sequence>
<keyword evidence="3" id="KW-1185">Reference proteome</keyword>
<comment type="caution">
    <text evidence="2">The sequence shown here is derived from an EMBL/GenBank/DDBJ whole genome shotgun (WGS) entry which is preliminary data.</text>
</comment>
<feature type="transmembrane region" description="Helical" evidence="1">
    <location>
        <begin position="312"/>
        <end position="330"/>
    </location>
</feature>
<feature type="transmembrane region" description="Helical" evidence="1">
    <location>
        <begin position="139"/>
        <end position="157"/>
    </location>
</feature>
<dbReference type="Proteomes" id="UP000783863">
    <property type="component" value="Unassembled WGS sequence"/>
</dbReference>
<feature type="transmembrane region" description="Helical" evidence="1">
    <location>
        <begin position="448"/>
        <end position="467"/>
    </location>
</feature>
<proteinExistence type="predicted"/>
<feature type="transmembrane region" description="Helical" evidence="1">
    <location>
        <begin position="473"/>
        <end position="491"/>
    </location>
</feature>
<organism evidence="2 3">
    <name type="scientific">Haloarcula salinisoli</name>
    <dbReference type="NCBI Taxonomy" id="2487746"/>
    <lineage>
        <taxon>Archaea</taxon>
        <taxon>Methanobacteriati</taxon>
        <taxon>Methanobacteriota</taxon>
        <taxon>Stenosarchaea group</taxon>
        <taxon>Halobacteria</taxon>
        <taxon>Halobacteriales</taxon>
        <taxon>Haloarculaceae</taxon>
        <taxon>Haloarcula</taxon>
    </lineage>
</organism>